<evidence type="ECO:0000259" key="6">
    <source>
        <dbReference type="Pfam" id="PF02055"/>
    </source>
</evidence>
<evidence type="ECO:0000256" key="5">
    <source>
        <dbReference type="SAM" id="MobiDB-lite"/>
    </source>
</evidence>
<comment type="similarity">
    <text evidence="1 4">Belongs to the glycosyl hydrolase 30 family.</text>
</comment>
<organism evidence="8 9">
    <name type="scientific">Nocardioides kribbensis</name>
    <dbReference type="NCBI Taxonomy" id="305517"/>
    <lineage>
        <taxon>Bacteria</taxon>
        <taxon>Bacillati</taxon>
        <taxon>Actinomycetota</taxon>
        <taxon>Actinomycetes</taxon>
        <taxon>Propionibacteriales</taxon>
        <taxon>Nocardioidaceae</taxon>
        <taxon>Nocardioides</taxon>
    </lineage>
</organism>
<dbReference type="Gene3D" id="3.20.20.80">
    <property type="entry name" value="Glycosidases"/>
    <property type="match status" value="1"/>
</dbReference>
<gene>
    <name evidence="8" type="ORF">V6R90_02405</name>
</gene>
<reference evidence="8 9" key="1">
    <citation type="submission" date="2024-02" db="EMBL/GenBank/DDBJ databases">
        <title>Full genome sequence of Nocardioides kribbensis.</title>
        <authorList>
            <person name="Poletto B.L."/>
            <person name="Silva G."/>
            <person name="Galante D."/>
            <person name="Campos K.R."/>
            <person name="Santos M.B.N."/>
            <person name="Sacchi C.T."/>
        </authorList>
    </citation>
    <scope>NUCLEOTIDE SEQUENCE [LARGE SCALE GENOMIC DNA]</scope>
    <source>
        <strain evidence="8 9">O4R</strain>
    </source>
</reference>
<dbReference type="Proteomes" id="UP001482520">
    <property type="component" value="Unassembled WGS sequence"/>
</dbReference>
<dbReference type="InterPro" id="IPR017853">
    <property type="entry name" value="GH"/>
</dbReference>
<evidence type="ECO:0000313" key="8">
    <source>
        <dbReference type="EMBL" id="MEQ7846113.1"/>
    </source>
</evidence>
<dbReference type="InterPro" id="IPR001139">
    <property type="entry name" value="Glyco_hydro_30"/>
</dbReference>
<evidence type="ECO:0000259" key="7">
    <source>
        <dbReference type="Pfam" id="PF17189"/>
    </source>
</evidence>
<dbReference type="RefSeq" id="WP_349803685.1">
    <property type="nucleotide sequence ID" value="NZ_JBEGDP010000002.1"/>
</dbReference>
<keyword evidence="2" id="KW-0732">Signal</keyword>
<dbReference type="InterPro" id="IPR033452">
    <property type="entry name" value="GH30_C"/>
</dbReference>
<dbReference type="PANTHER" id="PTHR11069:SF23">
    <property type="entry name" value="LYSOSOMAL ACID GLUCOSYLCERAMIDASE"/>
    <property type="match status" value="1"/>
</dbReference>
<proteinExistence type="inferred from homology"/>
<name>A0ABV1NUF8_9ACTN</name>
<dbReference type="EMBL" id="JBEGDP010000002">
    <property type="protein sequence ID" value="MEQ7846113.1"/>
    <property type="molecule type" value="Genomic_DNA"/>
</dbReference>
<keyword evidence="9" id="KW-1185">Reference proteome</keyword>
<sequence>MTTATSTPTPPARPRRTPRHAARRGLALLVGLALVLPLGATASARPRVPVHPGASVVTVDRMTLSSGADAARTVVPVAATTAAATATVTVDTSRRGQVWRGVGAALTDAAVVQLGGNETATRLLFDRARADGARLDWVRLPLSSTDFSTRLWTWGWDGRRVTPPAEARRAVDYLLTRALPLNPDLEVVVAPWSAPASMKDSRSLRGGSLLVGAEASYASMLVAQAAWLRERGVPVSALSIVNEPGHASDYTTMRMSDEQLARVAAAVAPRLRALGVDLWAVDHNWSDRARVDAVLAQAPGAHAAAAFHCYGGTPDQMAGLAVPSILTECTGTTDSRWGTFRWDSANLVVRSVRAGSGGLMFWNAALSTTPGVGLDAGSRWGCKTCRGVLAVAPDRTVTTGPEHAVLAQLARAARPGAVSVTSSATSWSVWSSAFLRPDGTVGVYGYNDSGQTQLVRVVVGGTTSQTYAVEAGAVFTWEGTVA</sequence>
<dbReference type="InterPro" id="IPR013780">
    <property type="entry name" value="Glyco_hydro_b"/>
</dbReference>
<dbReference type="Pfam" id="PF02055">
    <property type="entry name" value="Glyco_hydro_30"/>
    <property type="match status" value="1"/>
</dbReference>
<dbReference type="SUPFAM" id="SSF51445">
    <property type="entry name" value="(Trans)glycosidases"/>
    <property type="match status" value="1"/>
</dbReference>
<feature type="domain" description="Glycosyl hydrolase family 30 TIM-barrel" evidence="6">
    <location>
        <begin position="100"/>
        <end position="251"/>
    </location>
</feature>
<protein>
    <submittedName>
        <fullName evidence="8">Glycoside hydrolase family 30 beta sandwich domain-containing protein</fullName>
    </submittedName>
</protein>
<feature type="region of interest" description="Disordered" evidence="5">
    <location>
        <begin position="1"/>
        <end position="20"/>
    </location>
</feature>
<dbReference type="GO" id="GO:0016787">
    <property type="term" value="F:hydrolase activity"/>
    <property type="evidence" value="ECO:0007669"/>
    <property type="project" value="UniProtKB-KW"/>
</dbReference>
<dbReference type="PANTHER" id="PTHR11069">
    <property type="entry name" value="GLUCOSYLCERAMIDASE"/>
    <property type="match status" value="1"/>
</dbReference>
<comment type="caution">
    <text evidence="8">The sequence shown here is derived from an EMBL/GenBank/DDBJ whole genome shotgun (WGS) entry which is preliminary data.</text>
</comment>
<evidence type="ECO:0000256" key="4">
    <source>
        <dbReference type="RuleBase" id="RU361188"/>
    </source>
</evidence>
<dbReference type="InterPro" id="IPR033453">
    <property type="entry name" value="Glyco_hydro_30_TIM-barrel"/>
</dbReference>
<evidence type="ECO:0000313" key="9">
    <source>
        <dbReference type="Proteomes" id="UP001482520"/>
    </source>
</evidence>
<evidence type="ECO:0000256" key="2">
    <source>
        <dbReference type="ARBA" id="ARBA00022729"/>
    </source>
</evidence>
<keyword evidence="3 4" id="KW-0378">Hydrolase</keyword>
<feature type="domain" description="Glycosyl hydrolase family 30 beta sandwich" evidence="7">
    <location>
        <begin position="416"/>
        <end position="476"/>
    </location>
</feature>
<evidence type="ECO:0000256" key="3">
    <source>
        <dbReference type="ARBA" id="ARBA00022801"/>
    </source>
</evidence>
<dbReference type="Gene3D" id="2.60.40.1180">
    <property type="entry name" value="Golgi alpha-mannosidase II"/>
    <property type="match status" value="1"/>
</dbReference>
<evidence type="ECO:0000256" key="1">
    <source>
        <dbReference type="ARBA" id="ARBA00005382"/>
    </source>
</evidence>
<dbReference type="Pfam" id="PF17189">
    <property type="entry name" value="Glyco_hydro_30C"/>
    <property type="match status" value="1"/>
</dbReference>
<keyword evidence="4" id="KW-0326">Glycosidase</keyword>
<accession>A0ABV1NUF8</accession>